<accession>A0A7K0D8A3</accession>
<comment type="caution">
    <text evidence="4">The sequence shown here is derived from an EMBL/GenBank/DDBJ whole genome shotgun (WGS) entry which is preliminary data.</text>
</comment>
<feature type="transmembrane region" description="Helical" evidence="2">
    <location>
        <begin position="23"/>
        <end position="45"/>
    </location>
</feature>
<evidence type="ECO:0000313" key="4">
    <source>
        <dbReference type="EMBL" id="MQY21948.1"/>
    </source>
</evidence>
<feature type="transmembrane region" description="Helical" evidence="2">
    <location>
        <begin position="121"/>
        <end position="140"/>
    </location>
</feature>
<dbReference type="PANTHER" id="PTHR30487">
    <property type="entry name" value="TYPE 4 PREPILIN-LIKE PROTEINS LEADER PEPTIDE-PROCESSING ENZYME"/>
    <property type="match status" value="1"/>
</dbReference>
<dbReference type="GO" id="GO:0006465">
    <property type="term" value="P:signal peptide processing"/>
    <property type="evidence" value="ECO:0007669"/>
    <property type="project" value="TreeGrafter"/>
</dbReference>
<dbReference type="Proteomes" id="UP000438448">
    <property type="component" value="Unassembled WGS sequence"/>
</dbReference>
<keyword evidence="5" id="KW-1185">Reference proteome</keyword>
<evidence type="ECO:0000256" key="1">
    <source>
        <dbReference type="ARBA" id="ARBA00005801"/>
    </source>
</evidence>
<name>A0A7K0D8A3_9NOCA</name>
<evidence type="ECO:0000259" key="3">
    <source>
        <dbReference type="Pfam" id="PF01478"/>
    </source>
</evidence>
<sequence length="174" mass="17787">MFEVIHISRSGRPRALLRRHDEVMSPATIAAFLALTGWCVVLSVIDLRERRLPNALTGPGAVTVLGVATVTGRGTAAALGALLLAVPYLLIHLLFPAAFGAGDVKLALGLGAAATFGGAQVWVWAALAAPVLTALAGLVVRIRGRPARAAPVDRAIPHGPAMCLATLGALLLAG</sequence>
<dbReference type="GO" id="GO:0005886">
    <property type="term" value="C:plasma membrane"/>
    <property type="evidence" value="ECO:0007669"/>
    <property type="project" value="TreeGrafter"/>
</dbReference>
<comment type="similarity">
    <text evidence="1">Belongs to the peptidase A24 family.</text>
</comment>
<feature type="transmembrane region" description="Helical" evidence="2">
    <location>
        <begin position="81"/>
        <end position="101"/>
    </location>
</feature>
<feature type="domain" description="Prepilin type IV endopeptidase peptidase" evidence="3">
    <location>
        <begin position="34"/>
        <end position="134"/>
    </location>
</feature>
<keyword evidence="2" id="KW-1133">Transmembrane helix</keyword>
<organism evidence="4 5">
    <name type="scientific">Nocardia macrotermitis</name>
    <dbReference type="NCBI Taxonomy" id="2585198"/>
    <lineage>
        <taxon>Bacteria</taxon>
        <taxon>Bacillati</taxon>
        <taxon>Actinomycetota</taxon>
        <taxon>Actinomycetes</taxon>
        <taxon>Mycobacteriales</taxon>
        <taxon>Nocardiaceae</taxon>
        <taxon>Nocardia</taxon>
    </lineage>
</organism>
<gene>
    <name evidence="4" type="ORF">NRB20_50610</name>
</gene>
<protein>
    <recommendedName>
        <fullName evidence="3">Prepilin type IV endopeptidase peptidase domain-containing protein</fullName>
    </recommendedName>
</protein>
<dbReference type="EMBL" id="WEGK01000011">
    <property type="protein sequence ID" value="MQY21948.1"/>
    <property type="molecule type" value="Genomic_DNA"/>
</dbReference>
<dbReference type="AlphaFoldDB" id="A0A7K0D8A3"/>
<dbReference type="Pfam" id="PF01478">
    <property type="entry name" value="Peptidase_A24"/>
    <property type="match status" value="1"/>
</dbReference>
<keyword evidence="2" id="KW-0812">Transmembrane</keyword>
<dbReference type="Gene3D" id="1.20.120.1220">
    <property type="match status" value="1"/>
</dbReference>
<dbReference type="PANTHER" id="PTHR30487:SF0">
    <property type="entry name" value="PREPILIN LEADER PEPTIDASE_N-METHYLTRANSFERASE-RELATED"/>
    <property type="match status" value="1"/>
</dbReference>
<dbReference type="GO" id="GO:0004190">
    <property type="term" value="F:aspartic-type endopeptidase activity"/>
    <property type="evidence" value="ECO:0007669"/>
    <property type="project" value="InterPro"/>
</dbReference>
<proteinExistence type="inferred from homology"/>
<reference evidence="4 5" key="1">
    <citation type="submission" date="2019-10" db="EMBL/GenBank/DDBJ databases">
        <title>Nocardia macrotermitis sp. nov. and Nocardia aurantia sp. nov., isolated from the gut of fungus growing-termite Macrotermes natalensis.</title>
        <authorList>
            <person name="Benndorf R."/>
            <person name="Schwitalla J."/>
            <person name="Martin K."/>
            <person name="De Beer W."/>
            <person name="Kaster A.-K."/>
            <person name="Vollmers J."/>
            <person name="Poulsen M."/>
            <person name="Beemelmanns C."/>
        </authorList>
    </citation>
    <scope>NUCLEOTIDE SEQUENCE [LARGE SCALE GENOMIC DNA]</scope>
    <source>
        <strain evidence="4 5">RB20</strain>
    </source>
</reference>
<keyword evidence="2" id="KW-0472">Membrane</keyword>
<evidence type="ECO:0000256" key="2">
    <source>
        <dbReference type="SAM" id="Phobius"/>
    </source>
</evidence>
<dbReference type="InterPro" id="IPR050882">
    <property type="entry name" value="Prepilin_peptidase/N-MTase"/>
</dbReference>
<evidence type="ECO:0000313" key="5">
    <source>
        <dbReference type="Proteomes" id="UP000438448"/>
    </source>
</evidence>
<dbReference type="InterPro" id="IPR000045">
    <property type="entry name" value="Prepilin_IV_endopep_pep"/>
</dbReference>